<comment type="caution">
    <text evidence="15">Lacks conserved residue(s) required for the propagation of feature annotation.</text>
</comment>
<dbReference type="SMART" id="SM00280">
    <property type="entry name" value="KAZAL"/>
    <property type="match status" value="2"/>
</dbReference>
<dbReference type="AlphaFoldDB" id="A0A6I9Z7R4"/>
<keyword evidence="5 17" id="KW-0812">Transmembrane</keyword>
<dbReference type="SUPFAM" id="SSF57196">
    <property type="entry name" value="EGF/Laminin"/>
    <property type="match status" value="1"/>
</dbReference>
<feature type="domain" description="EGF-like" evidence="18">
    <location>
        <begin position="395"/>
        <end position="435"/>
    </location>
</feature>
<dbReference type="RefSeq" id="XP_014161810.1">
    <property type="nucleotide sequence ID" value="XM_014306335.1"/>
</dbReference>
<evidence type="ECO:0000256" key="1">
    <source>
        <dbReference type="ARBA" id="ARBA00004251"/>
    </source>
</evidence>
<evidence type="ECO:0000256" key="15">
    <source>
        <dbReference type="PROSITE-ProRule" id="PRU00076"/>
    </source>
</evidence>
<dbReference type="InterPro" id="IPR002350">
    <property type="entry name" value="Kazal_dom"/>
</dbReference>
<dbReference type="PROSITE" id="PS01186">
    <property type="entry name" value="EGF_2"/>
    <property type="match status" value="1"/>
</dbReference>
<comment type="subunit">
    <text evidence="12">May interact with ST14.</text>
</comment>
<dbReference type="FunFam" id="3.30.60.30:FF:000051">
    <property type="entry name" value="LOW QUALITY PROTEIN: tomoregulin-1"/>
    <property type="match status" value="1"/>
</dbReference>
<evidence type="ECO:0000256" key="6">
    <source>
        <dbReference type="ARBA" id="ARBA00022729"/>
    </source>
</evidence>
<keyword evidence="7" id="KW-0677">Repeat</keyword>
<evidence type="ECO:0000313" key="21">
    <source>
        <dbReference type="RefSeq" id="XP_014161810.1"/>
    </source>
</evidence>
<evidence type="ECO:0000259" key="18">
    <source>
        <dbReference type="PROSITE" id="PS50026"/>
    </source>
</evidence>
<dbReference type="OrthoDB" id="328123at2759"/>
<keyword evidence="4 15" id="KW-0245">EGF-like domain</keyword>
<evidence type="ECO:0000256" key="11">
    <source>
        <dbReference type="ARBA" id="ARBA00038484"/>
    </source>
</evidence>
<dbReference type="Pfam" id="PF07648">
    <property type="entry name" value="Kazal_2"/>
    <property type="match status" value="2"/>
</dbReference>
<dbReference type="PROSITE" id="PS51465">
    <property type="entry name" value="KAZAL_2"/>
    <property type="match status" value="2"/>
</dbReference>
<sequence length="504" mass="55413">MALLEHGTGVGKGFIGGFHTKGKSCLTNLVSFHNGVTALVDKGIATDTVYQDLCKAFDTVLHIGETYFDGWTTRQDSGIEGTLSKSANVTKLCDVIDTLGRMDAIQRDLDRLERSTCVNLMKLNEEKHLGRGNPSTNSGREWIESSPGEKDLGELVDEKLNLSQQCAPAVQSQTFSGLHQNQHGQQIKGELNVRESDVRVCDESSCKYGGVCKEEGDGLKCACQFQCHTNYIPVCGSNGDTYQNECFLRRAACKHQKEITVVSRGPCYSDNGSGSGEGEYEGSGTEVQRKHSKCGVCKYRAECDEDAENVGCVCNIDCSGYSFNPVCASDGSSYNNPCFVREASCLRQEQIDIRHLGHCSETDDTNAVGKKDDGMQYRPEVKDASDQREDIYIGNHIPCSESFNGYCIHGKCEFIYSTQKASCRCESGYTGQHCEKTDFSILYVVPSRQKLTHVLIAAIIGAVQIAIIVAIVMCITRKCPKNNRGRRQKQNLGHFTSDTSSRMV</sequence>
<name>A0A6I9Z7R4_GEOFO</name>
<keyword evidence="3" id="KW-1003">Cell membrane</keyword>
<dbReference type="InterPro" id="IPR036058">
    <property type="entry name" value="Kazal_dom_sf"/>
</dbReference>
<dbReference type="GO" id="GO:0005886">
    <property type="term" value="C:plasma membrane"/>
    <property type="evidence" value="ECO:0007669"/>
    <property type="project" value="UniProtKB-SubCell"/>
</dbReference>
<keyword evidence="9 17" id="KW-0472">Membrane</keyword>
<dbReference type="FunFam" id="3.30.60.30:FF:000002">
    <property type="entry name" value="tomoregulin-2 isoform X1"/>
    <property type="match status" value="1"/>
</dbReference>
<keyword evidence="20" id="KW-1185">Reference proteome</keyword>
<dbReference type="InterPro" id="IPR000742">
    <property type="entry name" value="EGF"/>
</dbReference>
<evidence type="ECO:0000256" key="17">
    <source>
        <dbReference type="SAM" id="Phobius"/>
    </source>
</evidence>
<evidence type="ECO:0000256" key="13">
    <source>
        <dbReference type="ARBA" id="ARBA00072083"/>
    </source>
</evidence>
<keyword evidence="6" id="KW-0732">Signal</keyword>
<dbReference type="PROSITE" id="PS00022">
    <property type="entry name" value="EGF_1"/>
    <property type="match status" value="1"/>
</dbReference>
<gene>
    <name evidence="21" type="primary">TMEFF1</name>
</gene>
<evidence type="ECO:0000256" key="2">
    <source>
        <dbReference type="ARBA" id="ARBA00022473"/>
    </source>
</evidence>
<dbReference type="Proteomes" id="UP000504602">
    <property type="component" value="Unplaced"/>
</dbReference>
<evidence type="ECO:0000256" key="8">
    <source>
        <dbReference type="ARBA" id="ARBA00022989"/>
    </source>
</evidence>
<dbReference type="InParanoid" id="A0A6I9Z7R4"/>
<comment type="subcellular location">
    <subcellularLocation>
        <location evidence="1">Cell membrane</location>
        <topology evidence="1">Single-pass type I membrane protein</topology>
    </subcellularLocation>
</comment>
<dbReference type="GO" id="GO:0046597">
    <property type="term" value="P:host-mediated suppression of symbiont invasion"/>
    <property type="evidence" value="ECO:0007669"/>
    <property type="project" value="UniProtKB-ARBA"/>
</dbReference>
<feature type="domain" description="Kazal-like" evidence="19">
    <location>
        <begin position="222"/>
        <end position="269"/>
    </location>
</feature>
<evidence type="ECO:0000256" key="7">
    <source>
        <dbReference type="ARBA" id="ARBA00022737"/>
    </source>
</evidence>
<evidence type="ECO:0000256" key="3">
    <source>
        <dbReference type="ARBA" id="ARBA00022475"/>
    </source>
</evidence>
<keyword evidence="8 17" id="KW-1133">Transmembrane helix</keyword>
<evidence type="ECO:0000259" key="19">
    <source>
        <dbReference type="PROSITE" id="PS51465"/>
    </source>
</evidence>
<dbReference type="KEGG" id="gfr:102038217"/>
<evidence type="ECO:0000256" key="10">
    <source>
        <dbReference type="ARBA" id="ARBA00023157"/>
    </source>
</evidence>
<organism evidence="20 21">
    <name type="scientific">Geospiza fortis</name>
    <name type="common">Medium ground-finch</name>
    <dbReference type="NCBI Taxonomy" id="48883"/>
    <lineage>
        <taxon>Eukaryota</taxon>
        <taxon>Metazoa</taxon>
        <taxon>Chordata</taxon>
        <taxon>Craniata</taxon>
        <taxon>Vertebrata</taxon>
        <taxon>Euteleostomi</taxon>
        <taxon>Archelosauria</taxon>
        <taxon>Archosauria</taxon>
        <taxon>Dinosauria</taxon>
        <taxon>Saurischia</taxon>
        <taxon>Theropoda</taxon>
        <taxon>Coelurosauria</taxon>
        <taxon>Aves</taxon>
        <taxon>Neognathae</taxon>
        <taxon>Neoaves</taxon>
        <taxon>Telluraves</taxon>
        <taxon>Australaves</taxon>
        <taxon>Passeriformes</taxon>
        <taxon>Thraupidae</taxon>
        <taxon>Geospiza</taxon>
    </lineage>
</organism>
<feature type="compositionally biased region" description="Polar residues" evidence="16">
    <location>
        <begin position="490"/>
        <end position="504"/>
    </location>
</feature>
<keyword evidence="10 15" id="KW-1015">Disulfide bond</keyword>
<dbReference type="SUPFAM" id="SSF100895">
    <property type="entry name" value="Kazal-type serine protease inhibitors"/>
    <property type="match status" value="2"/>
</dbReference>
<dbReference type="PANTHER" id="PTHR21632:SF3">
    <property type="entry name" value="TOMOREGULIN-1"/>
    <property type="match status" value="1"/>
</dbReference>
<dbReference type="Gene3D" id="3.30.60.30">
    <property type="match status" value="2"/>
</dbReference>
<evidence type="ECO:0000256" key="16">
    <source>
        <dbReference type="SAM" id="MobiDB-lite"/>
    </source>
</evidence>
<dbReference type="PANTHER" id="PTHR21632">
    <property type="entry name" value="REGULATORY PROTEIN ZESTE"/>
    <property type="match status" value="1"/>
</dbReference>
<accession>A0A6I9Z7R4</accession>
<protein>
    <recommendedName>
        <fullName evidence="13">Tomoregulin-1</fullName>
    </recommendedName>
    <alternativeName>
        <fullName evidence="14">Transmembrane protein with EGF-like and one follistatin-like domain</fullName>
    </alternativeName>
</protein>
<feature type="domain" description="Kazal-like" evidence="19">
    <location>
        <begin position="313"/>
        <end position="361"/>
    </location>
</feature>
<evidence type="ECO:0000256" key="9">
    <source>
        <dbReference type="ARBA" id="ARBA00023136"/>
    </source>
</evidence>
<dbReference type="Gene3D" id="2.10.25.10">
    <property type="entry name" value="Laminin"/>
    <property type="match status" value="1"/>
</dbReference>
<proteinExistence type="inferred from homology"/>
<dbReference type="PROSITE" id="PS50026">
    <property type="entry name" value="EGF_3"/>
    <property type="match status" value="1"/>
</dbReference>
<feature type="region of interest" description="Disordered" evidence="16">
    <location>
        <begin position="483"/>
        <end position="504"/>
    </location>
</feature>
<dbReference type="CDD" id="cd00104">
    <property type="entry name" value="KAZAL_FS"/>
    <property type="match status" value="2"/>
</dbReference>
<dbReference type="CTD" id="8577"/>
<feature type="disulfide bond" evidence="15">
    <location>
        <begin position="425"/>
        <end position="434"/>
    </location>
</feature>
<evidence type="ECO:0000313" key="20">
    <source>
        <dbReference type="Proteomes" id="UP000504602"/>
    </source>
</evidence>
<feature type="transmembrane region" description="Helical" evidence="17">
    <location>
        <begin position="454"/>
        <end position="476"/>
    </location>
</feature>
<evidence type="ECO:0000256" key="5">
    <source>
        <dbReference type="ARBA" id="ARBA00022692"/>
    </source>
</evidence>
<comment type="similarity">
    <text evidence="11">Belongs to the tomoregulin family.</text>
</comment>
<dbReference type="GeneID" id="102038217"/>
<dbReference type="FunFam" id="2.10.25.10:FF:000233">
    <property type="entry name" value="tomoregulin-1 isoform X1"/>
    <property type="match status" value="1"/>
</dbReference>
<reference evidence="21" key="1">
    <citation type="submission" date="2025-08" db="UniProtKB">
        <authorList>
            <consortium name="RefSeq"/>
        </authorList>
    </citation>
    <scope>IDENTIFICATION</scope>
</reference>
<evidence type="ECO:0000256" key="12">
    <source>
        <dbReference type="ARBA" id="ARBA00063182"/>
    </source>
</evidence>
<keyword evidence="2" id="KW-0217">Developmental protein</keyword>
<evidence type="ECO:0000256" key="14">
    <source>
        <dbReference type="ARBA" id="ARBA00083173"/>
    </source>
</evidence>
<evidence type="ECO:0000256" key="4">
    <source>
        <dbReference type="ARBA" id="ARBA00022536"/>
    </source>
</evidence>